<organism evidence="6 7">
    <name type="scientific">Pilibacter termitis</name>
    <dbReference type="NCBI Taxonomy" id="263852"/>
    <lineage>
        <taxon>Bacteria</taxon>
        <taxon>Bacillati</taxon>
        <taxon>Bacillota</taxon>
        <taxon>Bacilli</taxon>
        <taxon>Lactobacillales</taxon>
        <taxon>Enterococcaceae</taxon>
        <taxon>Pilibacter</taxon>
    </lineage>
</organism>
<dbReference type="EMBL" id="FUXI01000011">
    <property type="protein sequence ID" value="SJZ68782.1"/>
    <property type="molecule type" value="Genomic_DNA"/>
</dbReference>
<dbReference type="PROSITE" id="PS51257">
    <property type="entry name" value="PROKAR_LIPOPROTEIN"/>
    <property type="match status" value="1"/>
</dbReference>
<keyword evidence="3 4" id="KW-0732">Signal</keyword>
<feature type="signal peptide" evidence="4">
    <location>
        <begin position="1"/>
        <end position="21"/>
    </location>
</feature>
<protein>
    <submittedName>
        <fullName evidence="6">Polar amino acid transport system substrate-binding protein</fullName>
    </submittedName>
</protein>
<dbReference type="InterPro" id="IPR001638">
    <property type="entry name" value="Solute-binding_3/MltF_N"/>
</dbReference>
<evidence type="ECO:0000313" key="6">
    <source>
        <dbReference type="EMBL" id="SJZ68782.1"/>
    </source>
</evidence>
<sequence>MKKWKKALGILTLGVAVVSLAACSSNEKKEEKASSNPSSVEEIKKRGKIKIATFGDLTPYGYIDKDGKNQGYDVYLGKRIAKDLLGSEEDVEFVIVNAEERVDALKSNKVDLVLANFTKTDERAKVVDFANPYMKVAIGVASPKKSLIKDVKDLDGKKLIVNKGTTAETYFTKNYPEVQLEKFENKTQQFAALTDGRAAALADDNSYLYAWVKENPDFEVGIKELGDIDTINPAVKKGNRSLLDWVNKELETLGEEKFFEKDYNETLAQFFGEGIKAEDIVLEGKE</sequence>
<feature type="chain" id="PRO_5038697406" evidence="4">
    <location>
        <begin position="22"/>
        <end position="286"/>
    </location>
</feature>
<dbReference type="STRING" id="263852.SAMN02745116_01158"/>
<dbReference type="Pfam" id="PF00497">
    <property type="entry name" value="SBP_bac_3"/>
    <property type="match status" value="1"/>
</dbReference>
<dbReference type="GO" id="GO:0030288">
    <property type="term" value="C:outer membrane-bounded periplasmic space"/>
    <property type="evidence" value="ECO:0007669"/>
    <property type="project" value="TreeGrafter"/>
</dbReference>
<dbReference type="Gene3D" id="3.40.190.10">
    <property type="entry name" value="Periplasmic binding protein-like II"/>
    <property type="match status" value="2"/>
</dbReference>
<accession>A0A1T4MP50</accession>
<evidence type="ECO:0000313" key="7">
    <source>
        <dbReference type="Proteomes" id="UP000190328"/>
    </source>
</evidence>
<dbReference type="SMART" id="SM00062">
    <property type="entry name" value="PBPb"/>
    <property type="match status" value="1"/>
</dbReference>
<gene>
    <name evidence="6" type="ORF">SAMN02745116_01158</name>
</gene>
<evidence type="ECO:0000256" key="1">
    <source>
        <dbReference type="ARBA" id="ARBA00010333"/>
    </source>
</evidence>
<keyword evidence="7" id="KW-1185">Reference proteome</keyword>
<keyword evidence="2" id="KW-0813">Transport</keyword>
<dbReference type="SUPFAM" id="SSF53850">
    <property type="entry name" value="Periplasmic binding protein-like II"/>
    <property type="match status" value="1"/>
</dbReference>
<name>A0A1T4MP50_9ENTE</name>
<dbReference type="AlphaFoldDB" id="A0A1T4MP50"/>
<dbReference type="Proteomes" id="UP000190328">
    <property type="component" value="Unassembled WGS sequence"/>
</dbReference>
<dbReference type="GO" id="GO:0005576">
    <property type="term" value="C:extracellular region"/>
    <property type="evidence" value="ECO:0007669"/>
    <property type="project" value="TreeGrafter"/>
</dbReference>
<dbReference type="GO" id="GO:0006865">
    <property type="term" value="P:amino acid transport"/>
    <property type="evidence" value="ECO:0007669"/>
    <property type="project" value="TreeGrafter"/>
</dbReference>
<evidence type="ECO:0000259" key="5">
    <source>
        <dbReference type="SMART" id="SM00062"/>
    </source>
</evidence>
<dbReference type="CDD" id="cd13694">
    <property type="entry name" value="PBP2_Cysteine"/>
    <property type="match status" value="1"/>
</dbReference>
<dbReference type="PANTHER" id="PTHR30085:SF6">
    <property type="entry name" value="ABC TRANSPORTER GLUTAMINE-BINDING PROTEIN GLNH"/>
    <property type="match status" value="1"/>
</dbReference>
<dbReference type="PANTHER" id="PTHR30085">
    <property type="entry name" value="AMINO ACID ABC TRANSPORTER PERMEASE"/>
    <property type="match status" value="1"/>
</dbReference>
<dbReference type="OrthoDB" id="115856at2"/>
<comment type="similarity">
    <text evidence="1">Belongs to the bacterial solute-binding protein 3 family.</text>
</comment>
<evidence type="ECO:0000256" key="3">
    <source>
        <dbReference type="ARBA" id="ARBA00022729"/>
    </source>
</evidence>
<dbReference type="RefSeq" id="WP_078807084.1">
    <property type="nucleotide sequence ID" value="NZ_FUXI01000011.1"/>
</dbReference>
<reference evidence="7" key="1">
    <citation type="submission" date="2017-02" db="EMBL/GenBank/DDBJ databases">
        <authorList>
            <person name="Varghese N."/>
            <person name="Submissions S."/>
        </authorList>
    </citation>
    <scope>NUCLEOTIDE SEQUENCE [LARGE SCALE GENOMIC DNA]</scope>
    <source>
        <strain evidence="7">ATCC BAA-1030</strain>
    </source>
</reference>
<evidence type="ECO:0000256" key="4">
    <source>
        <dbReference type="SAM" id="SignalP"/>
    </source>
</evidence>
<evidence type="ECO:0000256" key="2">
    <source>
        <dbReference type="ARBA" id="ARBA00022448"/>
    </source>
</evidence>
<proteinExistence type="inferred from homology"/>
<feature type="domain" description="Solute-binding protein family 3/N-terminal" evidence="5">
    <location>
        <begin position="48"/>
        <end position="262"/>
    </location>
</feature>
<dbReference type="InterPro" id="IPR051455">
    <property type="entry name" value="Bact_solute-bind_prot3"/>
</dbReference>